<sequence length="189" mass="20039">MAGMLLAVAASPANAGDSGWPTKDQVPIPAAAPPLGEDPTPNPRAVYCEPGEYVYSMTNTTNTFDTKYATSVINTTNSAKSFKFTATTTGTTTYTVSISVSAELKAGIFAKIAATINGGVSQANTTSYGAEVSGTVDPHTTLYGDYGNWKENVTWKSHYTYSNCSTANEKAGSAYAPYREAWKLWEVAN</sequence>
<keyword evidence="4" id="KW-1185">Reference proteome</keyword>
<evidence type="ECO:0000313" key="4">
    <source>
        <dbReference type="Proteomes" id="UP000659904"/>
    </source>
</evidence>
<protein>
    <submittedName>
        <fullName evidence="3">Uncharacterized protein</fullName>
    </submittedName>
</protein>
<dbReference type="AlphaFoldDB" id="A0A8J3KAA7"/>
<evidence type="ECO:0000256" key="2">
    <source>
        <dbReference type="SAM" id="SignalP"/>
    </source>
</evidence>
<feature type="signal peptide" evidence="2">
    <location>
        <begin position="1"/>
        <end position="15"/>
    </location>
</feature>
<reference evidence="3 4" key="1">
    <citation type="submission" date="2021-01" db="EMBL/GenBank/DDBJ databases">
        <title>Whole genome shotgun sequence of Catellatospora citrea NBRC 14495.</title>
        <authorList>
            <person name="Komaki H."/>
            <person name="Tamura T."/>
        </authorList>
    </citation>
    <scope>NUCLEOTIDE SEQUENCE [LARGE SCALE GENOMIC DNA]</scope>
    <source>
        <strain evidence="3 4">NBRC 14495</strain>
    </source>
</reference>
<comment type="caution">
    <text evidence="3">The sequence shown here is derived from an EMBL/GenBank/DDBJ whole genome shotgun (WGS) entry which is preliminary data.</text>
</comment>
<feature type="chain" id="PRO_5038713082" evidence="2">
    <location>
        <begin position="16"/>
        <end position="189"/>
    </location>
</feature>
<feature type="region of interest" description="Disordered" evidence="1">
    <location>
        <begin position="12"/>
        <end position="42"/>
    </location>
</feature>
<dbReference type="EMBL" id="BONH01000007">
    <property type="protein sequence ID" value="GIF97019.1"/>
    <property type="molecule type" value="Genomic_DNA"/>
</dbReference>
<evidence type="ECO:0000256" key="1">
    <source>
        <dbReference type="SAM" id="MobiDB-lite"/>
    </source>
</evidence>
<proteinExistence type="predicted"/>
<name>A0A8J3KAA7_9ACTN</name>
<evidence type="ECO:0000313" key="3">
    <source>
        <dbReference type="EMBL" id="GIF97019.1"/>
    </source>
</evidence>
<keyword evidence="2" id="KW-0732">Signal</keyword>
<accession>A0A8J3KAA7</accession>
<gene>
    <name evidence="3" type="ORF">Cci01nite_21130</name>
</gene>
<dbReference type="Proteomes" id="UP000659904">
    <property type="component" value="Unassembled WGS sequence"/>
</dbReference>
<organism evidence="3 4">
    <name type="scientific">Catellatospora citrea</name>
    <dbReference type="NCBI Taxonomy" id="53366"/>
    <lineage>
        <taxon>Bacteria</taxon>
        <taxon>Bacillati</taxon>
        <taxon>Actinomycetota</taxon>
        <taxon>Actinomycetes</taxon>
        <taxon>Micromonosporales</taxon>
        <taxon>Micromonosporaceae</taxon>
        <taxon>Catellatospora</taxon>
    </lineage>
</organism>